<dbReference type="EMBL" id="AAOT01000018">
    <property type="protein sequence ID" value="EAR51046.1"/>
    <property type="molecule type" value="Genomic_DNA"/>
</dbReference>
<keyword evidence="8" id="KW-1185">Reference proteome</keyword>
<feature type="domain" description="ABC transporter" evidence="6">
    <location>
        <begin position="14"/>
        <end position="265"/>
    </location>
</feature>
<dbReference type="InterPro" id="IPR017871">
    <property type="entry name" value="ABC_transporter-like_CS"/>
</dbReference>
<dbReference type="PROSITE" id="PS00211">
    <property type="entry name" value="ABC_TRANSPORTER_1"/>
    <property type="match status" value="1"/>
</dbReference>
<dbReference type="PROSITE" id="PS50893">
    <property type="entry name" value="ABC_TRANSPORTER_2"/>
    <property type="match status" value="1"/>
</dbReference>
<dbReference type="InterPro" id="IPR013563">
    <property type="entry name" value="Oligopep_ABC_C"/>
</dbReference>
<sequence length="347" mass="37737">MTGSHTDDASRPLLEVEDLSVEFPLPRTSLRNRGPRALRAVSDVSFTMRQGETLSIVGESGSGKSTTGRAILRLPPPTSGSVRFDGIEMSSLAPRQVRDLRRRMQMIFQDPLASVNGRMSVGDIIEEPLIIHGLGRAAERRARIVELMELVGLKPGWQGRYPHEFSGGQLQRVGIARALAVGPDFIVADEPVSALDVSVQAQVINLLARLKQELKLTLLFIAHDLSVVRQLSDRVAVVYLGRIIEIAECDTLYASPRHPYTKALLSAVPLPDPKAEAARTPILLEGEMPSPLSPPSGCPFRTRCWKAQPLCAAERPPLAPVSPQTEVACHFPEPAADTVPAGQLQPQ</sequence>
<dbReference type="SMART" id="SM00382">
    <property type="entry name" value="AAA"/>
    <property type="match status" value="1"/>
</dbReference>
<keyword evidence="5 7" id="KW-0067">ATP-binding</keyword>
<dbReference type="GO" id="GO:0005886">
    <property type="term" value="C:plasma membrane"/>
    <property type="evidence" value="ECO:0007669"/>
    <property type="project" value="UniProtKB-SubCell"/>
</dbReference>
<dbReference type="OrthoDB" id="9802264at2"/>
<dbReference type="PANTHER" id="PTHR43776">
    <property type="entry name" value="TRANSPORT ATP-BINDING PROTEIN"/>
    <property type="match status" value="1"/>
</dbReference>
<comment type="subcellular location">
    <subcellularLocation>
        <location evidence="1">Cell inner membrane</location>
        <topology evidence="1">Peripheral membrane protein</topology>
    </subcellularLocation>
</comment>
<dbReference type="PANTHER" id="PTHR43776:SF7">
    <property type="entry name" value="D,D-DIPEPTIDE TRANSPORT ATP-BINDING PROTEIN DDPF-RELATED"/>
    <property type="match status" value="1"/>
</dbReference>
<dbReference type="InterPro" id="IPR027417">
    <property type="entry name" value="P-loop_NTPase"/>
</dbReference>
<dbReference type="SUPFAM" id="SSF52540">
    <property type="entry name" value="P-loop containing nucleoside triphosphate hydrolases"/>
    <property type="match status" value="1"/>
</dbReference>
<gene>
    <name evidence="7" type="ORF">OG2516_04089</name>
</gene>
<organism evidence="7 8">
    <name type="scientific">Oceanicola granulosus (strain ATCC BAA-861 / DSM 15982 / KCTC 12143 / HTCC2516)</name>
    <dbReference type="NCBI Taxonomy" id="314256"/>
    <lineage>
        <taxon>Bacteria</taxon>
        <taxon>Pseudomonadati</taxon>
        <taxon>Pseudomonadota</taxon>
        <taxon>Alphaproteobacteria</taxon>
        <taxon>Rhodobacterales</taxon>
        <taxon>Roseobacteraceae</taxon>
        <taxon>Oceanicola</taxon>
    </lineage>
</organism>
<dbReference type="Proteomes" id="UP000003635">
    <property type="component" value="Unassembled WGS sequence"/>
</dbReference>
<dbReference type="HOGENOM" id="CLU_000604_1_23_5"/>
<proteinExistence type="inferred from homology"/>
<dbReference type="eggNOG" id="COG4608">
    <property type="taxonomic scope" value="Bacteria"/>
</dbReference>
<dbReference type="CDD" id="cd03257">
    <property type="entry name" value="ABC_NikE_OppD_transporters"/>
    <property type="match status" value="1"/>
</dbReference>
<keyword evidence="4" id="KW-0547">Nucleotide-binding</keyword>
<comment type="similarity">
    <text evidence="2">Belongs to the ABC transporter superfamily.</text>
</comment>
<evidence type="ECO:0000313" key="7">
    <source>
        <dbReference type="EMBL" id="EAR51046.1"/>
    </source>
</evidence>
<dbReference type="Gene3D" id="3.40.50.300">
    <property type="entry name" value="P-loop containing nucleotide triphosphate hydrolases"/>
    <property type="match status" value="1"/>
</dbReference>
<dbReference type="RefSeq" id="WP_007254346.1">
    <property type="nucleotide sequence ID" value="NZ_CH724107.1"/>
</dbReference>
<dbReference type="Pfam" id="PF08352">
    <property type="entry name" value="oligo_HPY"/>
    <property type="match status" value="1"/>
</dbReference>
<dbReference type="InterPro" id="IPR003593">
    <property type="entry name" value="AAA+_ATPase"/>
</dbReference>
<evidence type="ECO:0000256" key="4">
    <source>
        <dbReference type="ARBA" id="ARBA00022741"/>
    </source>
</evidence>
<dbReference type="InterPro" id="IPR050319">
    <property type="entry name" value="ABC_transp_ATP-bind"/>
</dbReference>
<comment type="caution">
    <text evidence="7">The sequence shown here is derived from an EMBL/GenBank/DDBJ whole genome shotgun (WGS) entry which is preliminary data.</text>
</comment>
<evidence type="ECO:0000256" key="5">
    <source>
        <dbReference type="ARBA" id="ARBA00022840"/>
    </source>
</evidence>
<dbReference type="InterPro" id="IPR003439">
    <property type="entry name" value="ABC_transporter-like_ATP-bd"/>
</dbReference>
<keyword evidence="3" id="KW-0813">Transport</keyword>
<dbReference type="NCBIfam" id="TIGR01727">
    <property type="entry name" value="oligo_HPY"/>
    <property type="match status" value="1"/>
</dbReference>
<evidence type="ECO:0000313" key="8">
    <source>
        <dbReference type="Proteomes" id="UP000003635"/>
    </source>
</evidence>
<reference evidence="7 8" key="1">
    <citation type="journal article" date="2010" name="J. Bacteriol.">
        <title>Genome sequences of Oceanicola granulosus HTCC2516(T) and Oceanicola batsensis HTCC2597(TDelta).</title>
        <authorList>
            <person name="Thrash J.C."/>
            <person name="Cho J.C."/>
            <person name="Vergin K.L."/>
            <person name="Giovannoni S.J."/>
        </authorList>
    </citation>
    <scope>NUCLEOTIDE SEQUENCE [LARGE SCALE GENOMIC DNA]</scope>
    <source>
        <strain evidence="8">ATCC BAA-861 / DSM 15982 / KCTC 12143 / HTCC2516</strain>
    </source>
</reference>
<dbReference type="AlphaFoldDB" id="Q2CEF1"/>
<dbReference type="Pfam" id="PF00005">
    <property type="entry name" value="ABC_tran"/>
    <property type="match status" value="1"/>
</dbReference>
<dbReference type="GO" id="GO:0005524">
    <property type="term" value="F:ATP binding"/>
    <property type="evidence" value="ECO:0007669"/>
    <property type="project" value="UniProtKB-KW"/>
</dbReference>
<protein>
    <submittedName>
        <fullName evidence="7">Peptide ABC transporter, ATP-binding protein</fullName>
    </submittedName>
</protein>
<evidence type="ECO:0000256" key="3">
    <source>
        <dbReference type="ARBA" id="ARBA00022448"/>
    </source>
</evidence>
<evidence type="ECO:0000259" key="6">
    <source>
        <dbReference type="PROSITE" id="PS50893"/>
    </source>
</evidence>
<dbReference type="STRING" id="314256.OG2516_04089"/>
<dbReference type="GO" id="GO:0055085">
    <property type="term" value="P:transmembrane transport"/>
    <property type="evidence" value="ECO:0007669"/>
    <property type="project" value="UniProtKB-ARBA"/>
</dbReference>
<accession>Q2CEF1</accession>
<dbReference type="GO" id="GO:0016887">
    <property type="term" value="F:ATP hydrolysis activity"/>
    <property type="evidence" value="ECO:0007669"/>
    <property type="project" value="InterPro"/>
</dbReference>
<dbReference type="FunFam" id="3.40.50.300:FF:000016">
    <property type="entry name" value="Oligopeptide ABC transporter ATP-binding component"/>
    <property type="match status" value="1"/>
</dbReference>
<evidence type="ECO:0000256" key="1">
    <source>
        <dbReference type="ARBA" id="ARBA00004417"/>
    </source>
</evidence>
<evidence type="ECO:0000256" key="2">
    <source>
        <dbReference type="ARBA" id="ARBA00005417"/>
    </source>
</evidence>
<name>Q2CEF1_OCEGH</name>
<dbReference type="GO" id="GO:0015833">
    <property type="term" value="P:peptide transport"/>
    <property type="evidence" value="ECO:0007669"/>
    <property type="project" value="InterPro"/>
</dbReference>